<dbReference type="KEGG" id="shr:100928810"/>
<evidence type="ECO:0000256" key="1">
    <source>
        <dbReference type="ARBA" id="ARBA00004123"/>
    </source>
</evidence>
<keyword evidence="3" id="KW-0597">Phosphoprotein</keyword>
<evidence type="ECO:0000256" key="13">
    <source>
        <dbReference type="ARBA" id="ARBA00023268"/>
    </source>
</evidence>
<evidence type="ECO:0000256" key="23">
    <source>
        <dbReference type="SAM" id="MobiDB-lite"/>
    </source>
</evidence>
<dbReference type="FunCoup" id="A0A7N4PZL4">
    <property type="interactions" value="1475"/>
</dbReference>
<dbReference type="Pfam" id="PF08645">
    <property type="entry name" value="PNK3P"/>
    <property type="match status" value="1"/>
</dbReference>
<dbReference type="Pfam" id="PF13671">
    <property type="entry name" value="AAA_33"/>
    <property type="match status" value="1"/>
</dbReference>
<dbReference type="GO" id="GO:0003690">
    <property type="term" value="F:double-stranded DNA binding"/>
    <property type="evidence" value="ECO:0007669"/>
    <property type="project" value="TreeGrafter"/>
</dbReference>
<keyword evidence="6" id="KW-0227">DNA damage</keyword>
<protein>
    <recommendedName>
        <fullName evidence="20">Bifunctional polynucleotide phosphatase/kinase</fullName>
        <ecNumber evidence="2">2.7.1.78</ecNumber>
        <ecNumber evidence="19">3.1.3.32</ecNumber>
    </recommendedName>
    <alternativeName>
        <fullName evidence="22">DNA 5'-kinase/3'-phosphatase</fullName>
    </alternativeName>
    <alternativeName>
        <fullName evidence="21">Polynucleotide kinase-3'-phosphatase</fullName>
    </alternativeName>
</protein>
<evidence type="ECO:0000256" key="4">
    <source>
        <dbReference type="ARBA" id="ARBA00022679"/>
    </source>
</evidence>
<reference evidence="25" key="3">
    <citation type="submission" date="2025-09" db="UniProtKB">
        <authorList>
            <consortium name="Ensembl"/>
        </authorList>
    </citation>
    <scope>IDENTIFICATION</scope>
</reference>
<comment type="function">
    <text evidence="16">Plays a key role in the repair of DNA damage, functioning as part of both the non-homologous end-joining (NHEJ) and base excision repair (BER) pathways. Through its two catalytic activities, PNK ensures that DNA termini are compatible with extension and ligation by either removing 3'-phosphates from, or by phosphorylating 5'-hydroxyl groups on, the ribose sugar of the DNA backbone.</text>
</comment>
<evidence type="ECO:0000256" key="19">
    <source>
        <dbReference type="ARBA" id="ARBA00066649"/>
    </source>
</evidence>
<dbReference type="InterPro" id="IPR036412">
    <property type="entry name" value="HAD-like_sf"/>
</dbReference>
<dbReference type="CTD" id="11284"/>
<gene>
    <name evidence="25" type="primary">PNKP</name>
</gene>
<dbReference type="FunFam" id="3.40.50.1000:FF:000078">
    <property type="entry name" value="Bifunctional polynucleotide phosphatase/kinase"/>
    <property type="match status" value="1"/>
</dbReference>
<dbReference type="SUPFAM" id="SSF52540">
    <property type="entry name" value="P-loop containing nucleoside triphosphate hydrolases"/>
    <property type="match status" value="1"/>
</dbReference>
<evidence type="ECO:0000256" key="11">
    <source>
        <dbReference type="ARBA" id="ARBA00023204"/>
    </source>
</evidence>
<evidence type="ECO:0000256" key="3">
    <source>
        <dbReference type="ARBA" id="ARBA00022553"/>
    </source>
</evidence>
<dbReference type="InterPro" id="IPR008984">
    <property type="entry name" value="SMAD_FHA_dom_sf"/>
</dbReference>
<keyword evidence="12" id="KW-0539">Nucleus</keyword>
<dbReference type="RefSeq" id="XP_031819261.1">
    <property type="nucleotide sequence ID" value="XM_031963401.1"/>
</dbReference>
<comment type="catalytic activity">
    <reaction evidence="14">
        <text>a 5'-end dephospho-2'-deoxyribonucleoside-DNA + ATP = a 5'-end 5'-phospho-2'-deoxyribonucleoside-DNA + ADP + H(+)</text>
        <dbReference type="Rhea" id="RHEA:15669"/>
        <dbReference type="Rhea" id="RHEA-COMP:13180"/>
        <dbReference type="Rhea" id="RHEA-COMP:13184"/>
        <dbReference type="ChEBI" id="CHEBI:15378"/>
        <dbReference type="ChEBI" id="CHEBI:30616"/>
        <dbReference type="ChEBI" id="CHEBI:136412"/>
        <dbReference type="ChEBI" id="CHEBI:136416"/>
        <dbReference type="ChEBI" id="CHEBI:456216"/>
        <dbReference type="EC" id="2.7.1.78"/>
    </reaction>
</comment>
<keyword evidence="7" id="KW-0418">Kinase</keyword>
<dbReference type="Ensembl" id="ENSSHAT00000040381.1">
    <property type="protein sequence ID" value="ENSSHAP00000044288.1"/>
    <property type="gene ID" value="ENSSHAG00000029261.1"/>
</dbReference>
<dbReference type="Pfam" id="PF17913">
    <property type="entry name" value="FHA_2"/>
    <property type="match status" value="1"/>
</dbReference>
<evidence type="ECO:0000256" key="7">
    <source>
        <dbReference type="ARBA" id="ARBA00022777"/>
    </source>
</evidence>
<dbReference type="GeneTree" id="ENSGT00940000159302"/>
<dbReference type="EC" id="2.7.1.78" evidence="2"/>
<feature type="region of interest" description="Disordered" evidence="23">
    <location>
        <begin position="102"/>
        <end position="132"/>
    </location>
</feature>
<evidence type="ECO:0000313" key="26">
    <source>
        <dbReference type="Proteomes" id="UP000007648"/>
    </source>
</evidence>
<sequence length="506" mass="54851">MATPEPTLWLHSPPGGPPPIPLPPAGRTLVLGRGPLTRVTDRKCSRNQVEVCLDPTSEVVMVTQRGVNPSTAGSTRLSPGSQAQLAVGETLLLVNGQHPLTLLRTSEPPQPSPPQGAPSEPRKKRPRGPEGWQKLGSLLVFTAPGVRAQEKVAAFDLDGTLITTRSGKVFPTSPEDWRILFPGIPKRLQELEADGYKLLIFTNQMGIGRGRLQPQVFQSKMESVLETLGAPFQVLVATGSGIYRKPATGMWDHACEQANEGVPVSLADSFYVGDAAGRPANWAPGRKKDFSCGDRLFALNLGLRFSTPEEFFLNWTPSRFTLPDFDPRSLSPTGPLCLPPAGPLVGPGPEIIVAVGFPAAGKSTFLQEHLVAAGYVYANRDTLGSWQKCVAVCAEALKAGGRAVVDNTNPDPASRARYISCAKEAGVPCRCFHFTASLDLARHNNRFREMTGSPHPAVSDMVMFSYRKQFVAPSLAEGFSQILEIPFRPRFSNPRHEALYRQFSEG</sequence>
<evidence type="ECO:0000259" key="24">
    <source>
        <dbReference type="Pfam" id="PF17913"/>
    </source>
</evidence>
<keyword evidence="26" id="KW-1185">Reference proteome</keyword>
<evidence type="ECO:0000256" key="2">
    <source>
        <dbReference type="ARBA" id="ARBA00012157"/>
    </source>
</evidence>
<keyword evidence="13" id="KW-0511">Multifunctional enzyme</keyword>
<dbReference type="GO" id="GO:0005730">
    <property type="term" value="C:nucleolus"/>
    <property type="evidence" value="ECO:0007669"/>
    <property type="project" value="Ensembl"/>
</dbReference>
<reference evidence="25" key="2">
    <citation type="submission" date="2025-08" db="UniProtKB">
        <authorList>
            <consortium name="Ensembl"/>
        </authorList>
    </citation>
    <scope>IDENTIFICATION</scope>
</reference>
<evidence type="ECO:0000256" key="9">
    <source>
        <dbReference type="ARBA" id="ARBA00022840"/>
    </source>
</evidence>
<dbReference type="EC" id="3.1.3.32" evidence="19"/>
<dbReference type="GO" id="GO:0032206">
    <property type="term" value="P:positive regulation of telomere maintenance"/>
    <property type="evidence" value="ECO:0007669"/>
    <property type="project" value="Ensembl"/>
</dbReference>
<dbReference type="Gene3D" id="3.40.50.300">
    <property type="entry name" value="P-loop containing nucleotide triphosphate hydrolases"/>
    <property type="match status" value="1"/>
</dbReference>
<dbReference type="NCBIfam" id="TIGR01663">
    <property type="entry name" value="PNK-3'Pase"/>
    <property type="match status" value="1"/>
</dbReference>
<dbReference type="NCBIfam" id="TIGR01662">
    <property type="entry name" value="HAD-SF-IIIA"/>
    <property type="match status" value="1"/>
</dbReference>
<dbReference type="AlphaFoldDB" id="A0A7N4PZL4"/>
<dbReference type="InterPro" id="IPR023214">
    <property type="entry name" value="HAD_sf"/>
</dbReference>
<evidence type="ECO:0000256" key="5">
    <source>
        <dbReference type="ARBA" id="ARBA00022741"/>
    </source>
</evidence>
<reference evidence="25 26" key="1">
    <citation type="journal article" date="2011" name="Proc. Natl. Acad. Sci. U.S.A.">
        <title>Genetic diversity and population structure of the endangered marsupial Sarcophilus harrisii (Tasmanian devil).</title>
        <authorList>
            <person name="Miller W."/>
            <person name="Hayes V.M."/>
            <person name="Ratan A."/>
            <person name="Petersen D.C."/>
            <person name="Wittekindt N.E."/>
            <person name="Miller J."/>
            <person name="Walenz B."/>
            <person name="Knight J."/>
            <person name="Qi J."/>
            <person name="Zhao F."/>
            <person name="Wang Q."/>
            <person name="Bedoya-Reina O.C."/>
            <person name="Katiyar N."/>
            <person name="Tomsho L.P."/>
            <person name="Kasson L.M."/>
            <person name="Hardie R.A."/>
            <person name="Woodbridge P."/>
            <person name="Tindall E.A."/>
            <person name="Bertelsen M.F."/>
            <person name="Dixon D."/>
            <person name="Pyecroft S."/>
            <person name="Helgen K.M."/>
            <person name="Lesk A.M."/>
            <person name="Pringle T.H."/>
            <person name="Patterson N."/>
            <person name="Zhang Y."/>
            <person name="Kreiss A."/>
            <person name="Woods G.M."/>
            <person name="Jones M.E."/>
            <person name="Schuster S.C."/>
        </authorList>
    </citation>
    <scope>NUCLEOTIDE SEQUENCE [LARGE SCALE GENOMIC DNA]</scope>
</reference>
<dbReference type="GO" id="GO:0006979">
    <property type="term" value="P:response to oxidative stress"/>
    <property type="evidence" value="ECO:0007669"/>
    <property type="project" value="Ensembl"/>
</dbReference>
<dbReference type="Gene3D" id="3.40.50.1000">
    <property type="entry name" value="HAD superfamily/HAD-like"/>
    <property type="match status" value="1"/>
</dbReference>
<proteinExistence type="inferred from homology"/>
<evidence type="ECO:0000256" key="22">
    <source>
        <dbReference type="ARBA" id="ARBA00078896"/>
    </source>
</evidence>
<dbReference type="FunFam" id="2.60.200.20:FF:000009">
    <property type="entry name" value="bifunctional polynucleotide phosphatase/kinase"/>
    <property type="match status" value="1"/>
</dbReference>
<dbReference type="PANTHER" id="PTHR12083">
    <property type="entry name" value="BIFUNCTIONAL POLYNUCLEOTIDE PHOSPHATASE/KINASE"/>
    <property type="match status" value="1"/>
</dbReference>
<dbReference type="FunFam" id="3.40.50.300:FF:000737">
    <property type="entry name" value="Bifunctional polynucleotide phosphatase/kinase"/>
    <property type="match status" value="1"/>
</dbReference>
<keyword evidence="4" id="KW-0808">Transferase</keyword>
<evidence type="ECO:0000313" key="25">
    <source>
        <dbReference type="Ensembl" id="ENSSHAP00000044288.1"/>
    </source>
</evidence>
<dbReference type="PANTHER" id="PTHR12083:SF9">
    <property type="entry name" value="BIFUNCTIONAL POLYNUCLEOTIDE PHOSPHATASE_KINASE"/>
    <property type="match status" value="1"/>
</dbReference>
<evidence type="ECO:0000256" key="12">
    <source>
        <dbReference type="ARBA" id="ARBA00023242"/>
    </source>
</evidence>
<dbReference type="InterPro" id="IPR006550">
    <property type="entry name" value="PNKP"/>
</dbReference>
<evidence type="ECO:0000256" key="6">
    <source>
        <dbReference type="ARBA" id="ARBA00022763"/>
    </source>
</evidence>
<evidence type="ECO:0000256" key="21">
    <source>
        <dbReference type="ARBA" id="ARBA00078446"/>
    </source>
</evidence>
<feature type="domain" description="PNK FHA" evidence="24">
    <location>
        <begin position="9"/>
        <end position="76"/>
    </location>
</feature>
<dbReference type="Gene3D" id="2.60.200.20">
    <property type="match status" value="1"/>
</dbReference>
<dbReference type="InterPro" id="IPR006551">
    <property type="entry name" value="Polynucleotide_phosphatase"/>
</dbReference>
<dbReference type="SUPFAM" id="SSF49879">
    <property type="entry name" value="SMAD/FHA domain"/>
    <property type="match status" value="1"/>
</dbReference>
<dbReference type="InterPro" id="IPR027417">
    <property type="entry name" value="P-loop_NTPase"/>
</dbReference>
<dbReference type="InParanoid" id="A0A7N4PZL4"/>
<comment type="similarity">
    <text evidence="17">In the N-terminal section; belongs to the DNA 3' phosphatase family.</text>
</comment>
<dbReference type="GO" id="GO:0005524">
    <property type="term" value="F:ATP binding"/>
    <property type="evidence" value="ECO:0007669"/>
    <property type="project" value="UniProtKB-KW"/>
</dbReference>
<keyword evidence="9" id="KW-0067">ATP-binding</keyword>
<evidence type="ECO:0000256" key="18">
    <source>
        <dbReference type="ARBA" id="ARBA00063101"/>
    </source>
</evidence>
<dbReference type="GO" id="GO:2001034">
    <property type="term" value="P:positive regulation of double-strand break repair via nonhomologous end joining"/>
    <property type="evidence" value="ECO:0007669"/>
    <property type="project" value="Ensembl"/>
</dbReference>
<dbReference type="GO" id="GO:0035861">
    <property type="term" value="C:site of double-strand break"/>
    <property type="evidence" value="ECO:0007669"/>
    <property type="project" value="Ensembl"/>
</dbReference>
<evidence type="ECO:0000256" key="14">
    <source>
        <dbReference type="ARBA" id="ARBA00044673"/>
    </source>
</evidence>
<accession>A0A7N4PZL4</accession>
<dbReference type="InterPro" id="IPR041388">
    <property type="entry name" value="FHA_2"/>
</dbReference>
<keyword evidence="10" id="KW-0007">Acetylation</keyword>
<dbReference type="NCBIfam" id="TIGR01664">
    <property type="entry name" value="DNA-3'-Pase"/>
    <property type="match status" value="1"/>
</dbReference>
<evidence type="ECO:0000256" key="15">
    <source>
        <dbReference type="ARBA" id="ARBA00051410"/>
    </source>
</evidence>
<evidence type="ECO:0000256" key="20">
    <source>
        <dbReference type="ARBA" id="ARBA00074686"/>
    </source>
</evidence>
<dbReference type="Proteomes" id="UP000007648">
    <property type="component" value="Unassembled WGS sequence"/>
</dbReference>
<dbReference type="CDD" id="cd01625">
    <property type="entry name" value="HAD_PNP"/>
    <property type="match status" value="1"/>
</dbReference>
<evidence type="ECO:0000256" key="17">
    <source>
        <dbReference type="ARBA" id="ARBA00061223"/>
    </source>
</evidence>
<comment type="subcellular location">
    <subcellularLocation>
        <location evidence="1">Nucleus</location>
    </subcellularLocation>
</comment>
<dbReference type="GO" id="GO:0046404">
    <property type="term" value="F:ATP-dependent polydeoxyribonucleotide 5'-hydroxyl-kinase activity"/>
    <property type="evidence" value="ECO:0007669"/>
    <property type="project" value="Ensembl"/>
</dbReference>
<comment type="catalytic activity">
    <reaction evidence="15">
        <text>a 3'end (2'-deoxyribonucleotide 3'-phosphate)-DNA + H2O = a 3'-end 2'-deoxyribonucleotide-DNA + phosphate</text>
        <dbReference type="Rhea" id="RHEA:14113"/>
        <dbReference type="Rhea" id="RHEA-COMP:13863"/>
        <dbReference type="Rhea" id="RHEA-COMP:13864"/>
        <dbReference type="ChEBI" id="CHEBI:15377"/>
        <dbReference type="ChEBI" id="CHEBI:43474"/>
        <dbReference type="ChEBI" id="CHEBI:138147"/>
        <dbReference type="ChEBI" id="CHEBI:138148"/>
        <dbReference type="EC" id="3.1.3.32"/>
    </reaction>
</comment>
<evidence type="ECO:0000256" key="16">
    <source>
        <dbReference type="ARBA" id="ARBA00057280"/>
    </source>
</evidence>
<dbReference type="OrthoDB" id="19045at2759"/>
<dbReference type="SUPFAM" id="SSF56784">
    <property type="entry name" value="HAD-like"/>
    <property type="match status" value="1"/>
</dbReference>
<evidence type="ECO:0000256" key="8">
    <source>
        <dbReference type="ARBA" id="ARBA00022801"/>
    </source>
</evidence>
<dbReference type="GeneID" id="100928810"/>
<dbReference type="InterPro" id="IPR006549">
    <property type="entry name" value="HAD-SF_hydro_IIIA"/>
</dbReference>
<keyword evidence="5" id="KW-0547">Nucleotide-binding</keyword>
<name>A0A7N4PZL4_SARHA</name>
<dbReference type="GO" id="GO:0046403">
    <property type="term" value="F:polynucleotide 3'-phosphatase activity"/>
    <property type="evidence" value="ECO:0007669"/>
    <property type="project" value="UniProtKB-EC"/>
</dbReference>
<evidence type="ECO:0000256" key="10">
    <source>
        <dbReference type="ARBA" id="ARBA00022990"/>
    </source>
</evidence>
<keyword evidence="8" id="KW-0378">Hydrolase</keyword>
<keyword evidence="11" id="KW-0234">DNA repair</keyword>
<comment type="subunit">
    <text evidence="18">Monomer. Interacts (via FHA domain) with XRCC4; mainly interacts with XRCC4 phosphorylated by CK2 but is also able to interact at much lower level with unphosphorylated PNKP.</text>
</comment>
<dbReference type="GO" id="GO:0006303">
    <property type="term" value="P:double-strand break repair via nonhomologous end joining"/>
    <property type="evidence" value="ECO:0007669"/>
    <property type="project" value="Ensembl"/>
</dbReference>
<organism evidence="25 26">
    <name type="scientific">Sarcophilus harrisii</name>
    <name type="common">Tasmanian devil</name>
    <name type="synonym">Sarcophilus laniarius</name>
    <dbReference type="NCBI Taxonomy" id="9305"/>
    <lineage>
        <taxon>Eukaryota</taxon>
        <taxon>Metazoa</taxon>
        <taxon>Chordata</taxon>
        <taxon>Craniata</taxon>
        <taxon>Vertebrata</taxon>
        <taxon>Euteleostomi</taxon>
        <taxon>Mammalia</taxon>
        <taxon>Metatheria</taxon>
        <taxon>Dasyuromorphia</taxon>
        <taxon>Dasyuridae</taxon>
        <taxon>Sarcophilus</taxon>
    </lineage>
</organism>
<dbReference type="GO" id="GO:0005654">
    <property type="term" value="C:nucleoplasm"/>
    <property type="evidence" value="ECO:0007669"/>
    <property type="project" value="Ensembl"/>
</dbReference>
<dbReference type="InterPro" id="IPR013954">
    <property type="entry name" value="PNK3P"/>
</dbReference>